<comment type="similarity">
    <text evidence="1 12">Belongs to the peroxidase family. Ligninase subfamily.</text>
</comment>
<dbReference type="GO" id="GO:0034599">
    <property type="term" value="P:cellular response to oxidative stress"/>
    <property type="evidence" value="ECO:0007669"/>
    <property type="project" value="InterPro"/>
</dbReference>
<dbReference type="InterPro" id="IPR044831">
    <property type="entry name" value="Ccp1-like"/>
</dbReference>
<dbReference type="Pfam" id="PF00141">
    <property type="entry name" value="peroxidase"/>
    <property type="match status" value="1"/>
</dbReference>
<feature type="binding site" description="axial binding residue" evidence="9">
    <location>
        <position position="162"/>
    </location>
    <ligand>
        <name>heme b</name>
        <dbReference type="ChEBI" id="CHEBI:60344"/>
    </ligand>
    <ligandPart>
        <name>Fe</name>
        <dbReference type="ChEBI" id="CHEBI:18248"/>
    </ligandPart>
</feature>
<evidence type="ECO:0000256" key="7">
    <source>
        <dbReference type="ARBA" id="ARBA00023180"/>
    </source>
</evidence>
<keyword evidence="5 12" id="KW-0560">Oxidoreductase</keyword>
<feature type="binding site" evidence="9">
    <location>
        <position position="182"/>
    </location>
    <ligand>
        <name>Ca(2+)</name>
        <dbReference type="ChEBI" id="CHEBI:29108"/>
        <label>2</label>
    </ligand>
</feature>
<evidence type="ECO:0000256" key="4">
    <source>
        <dbReference type="ARBA" id="ARBA00022723"/>
    </source>
</evidence>
<protein>
    <recommendedName>
        <fullName evidence="12">Peroxidase</fullName>
        <ecNumber evidence="12">1.11.1.-</ecNumber>
    </recommendedName>
</protein>
<keyword evidence="2 12" id="KW-0575">Peroxidase</keyword>
<dbReference type="GO" id="GO:0020037">
    <property type="term" value="F:heme binding"/>
    <property type="evidence" value="ECO:0007669"/>
    <property type="project" value="UniProtKB-UniRule"/>
</dbReference>
<sequence>MAKSPACPAVWTQVSSHLTGMFLSNGQCNDDARAAIRAAFHDCGTWDNTQGEHGGCDGSLVLAQEYLLPQSQPLEDISNKLLAVAQQFKVSVADTLAFAGAHAIVTCPGGPTVQTFVGRKDNSTAGPVTLLPGAFDSGDSLFTLFENKGFDKVDLAALVGAHTSSKQFLVNTADAGQSQDSTPGTWDVKFYSDTTNPPPGTFVFQSDINLANHPVVGPEFKGFVNGQGKWNGKFADAMKRMLLLGVPGGSANLIDCTNALPKATPLNKVKRQLNPFSPRN</sequence>
<dbReference type="PROSITE" id="PS00436">
    <property type="entry name" value="PEROXIDASE_2"/>
    <property type="match status" value="1"/>
</dbReference>
<dbReference type="GO" id="GO:0000302">
    <property type="term" value="P:response to reactive oxygen species"/>
    <property type="evidence" value="ECO:0007669"/>
    <property type="project" value="TreeGrafter"/>
</dbReference>
<keyword evidence="7" id="KW-0325">Glycoprotein</keyword>
<dbReference type="AlphaFoldDB" id="A0A9P4IIH9"/>
<dbReference type="Gene3D" id="1.10.520.10">
    <property type="match status" value="1"/>
</dbReference>
<evidence type="ECO:0000256" key="1">
    <source>
        <dbReference type="ARBA" id="ARBA00006089"/>
    </source>
</evidence>
<comment type="cofactor">
    <cofactor evidence="9">
        <name>heme b</name>
        <dbReference type="ChEBI" id="CHEBI:60344"/>
    </cofactor>
    <text evidence="9">Binds 1 heme b (iron(II)-protoporphyrin IX) group per subunit.</text>
</comment>
<dbReference type="PROSITE" id="PS50873">
    <property type="entry name" value="PEROXIDASE_4"/>
    <property type="match status" value="1"/>
</dbReference>
<dbReference type="Gene3D" id="1.10.420.10">
    <property type="entry name" value="Peroxidase, domain 2"/>
    <property type="match status" value="1"/>
</dbReference>
<comment type="cofactor">
    <cofactor evidence="9 12">
        <name>Ca(2+)</name>
        <dbReference type="ChEBI" id="CHEBI:29108"/>
    </cofactor>
    <text evidence="9 12">Binds 2 calcium ions per subunit.</text>
</comment>
<evidence type="ECO:0000313" key="14">
    <source>
        <dbReference type="EMBL" id="KAF2100252.1"/>
    </source>
</evidence>
<feature type="binding site" evidence="9">
    <location>
        <position position="187"/>
    </location>
    <ligand>
        <name>Ca(2+)</name>
        <dbReference type="ChEBI" id="CHEBI:29108"/>
        <label>2</label>
    </ligand>
</feature>
<dbReference type="InterPro" id="IPR001621">
    <property type="entry name" value="Ligninase"/>
</dbReference>
<feature type="binding site" evidence="9">
    <location>
        <position position="42"/>
    </location>
    <ligand>
        <name>Ca(2+)</name>
        <dbReference type="ChEBI" id="CHEBI:29108"/>
        <label>1</label>
    </ligand>
</feature>
<evidence type="ECO:0000256" key="12">
    <source>
        <dbReference type="RuleBase" id="RU363051"/>
    </source>
</evidence>
<keyword evidence="6 9" id="KW-0408">Iron</keyword>
<keyword evidence="11" id="KW-1015">Disulfide bond</keyword>
<evidence type="ECO:0000256" key="9">
    <source>
        <dbReference type="PIRSR" id="PIRSR601621-2"/>
    </source>
</evidence>
<dbReference type="InterPro" id="IPR019794">
    <property type="entry name" value="Peroxidases_AS"/>
</dbReference>
<evidence type="ECO:0000256" key="8">
    <source>
        <dbReference type="PIRSR" id="PIRSR601621-1"/>
    </source>
</evidence>
<keyword evidence="9 12" id="KW-0106">Calcium</keyword>
<feature type="binding site" evidence="9">
    <location>
        <position position="163"/>
    </location>
    <ligand>
        <name>Ca(2+)</name>
        <dbReference type="ChEBI" id="CHEBI:29108"/>
        <label>2</label>
    </ligand>
</feature>
<feature type="binding site" evidence="9">
    <location>
        <position position="59"/>
    </location>
    <ligand>
        <name>Ca(2+)</name>
        <dbReference type="ChEBI" id="CHEBI:29108"/>
        <label>1</label>
    </ligand>
</feature>
<dbReference type="GO" id="GO:0004601">
    <property type="term" value="F:peroxidase activity"/>
    <property type="evidence" value="ECO:0007669"/>
    <property type="project" value="UniProtKB-KW"/>
</dbReference>
<evidence type="ECO:0000256" key="5">
    <source>
        <dbReference type="ARBA" id="ARBA00023002"/>
    </source>
</evidence>
<evidence type="ECO:0000256" key="10">
    <source>
        <dbReference type="PIRSR" id="PIRSR601621-3"/>
    </source>
</evidence>
<feature type="domain" description="Plant heme peroxidase family profile" evidence="13">
    <location>
        <begin position="32"/>
        <end position="163"/>
    </location>
</feature>
<dbReference type="EC" id="1.11.1.-" evidence="12"/>
<dbReference type="PANTHER" id="PTHR31356">
    <property type="entry name" value="THYLAKOID LUMENAL 29 KDA PROTEIN, CHLOROPLASTIC-RELATED"/>
    <property type="match status" value="1"/>
</dbReference>
<evidence type="ECO:0000313" key="15">
    <source>
        <dbReference type="Proteomes" id="UP000799772"/>
    </source>
</evidence>
<feature type="active site" description="Proton acceptor" evidence="8">
    <location>
        <position position="41"/>
    </location>
</feature>
<dbReference type="GO" id="GO:0042744">
    <property type="term" value="P:hydrogen peroxide catabolic process"/>
    <property type="evidence" value="ECO:0007669"/>
    <property type="project" value="TreeGrafter"/>
</dbReference>
<evidence type="ECO:0000259" key="13">
    <source>
        <dbReference type="PROSITE" id="PS50873"/>
    </source>
</evidence>
<evidence type="ECO:0000256" key="6">
    <source>
        <dbReference type="ARBA" id="ARBA00023004"/>
    </source>
</evidence>
<accession>A0A9P4IIH9</accession>
<name>A0A9P4IIH9_9PEZI</name>
<dbReference type="SUPFAM" id="SSF48113">
    <property type="entry name" value="Heme-dependent peroxidases"/>
    <property type="match status" value="1"/>
</dbReference>
<dbReference type="InterPro" id="IPR010255">
    <property type="entry name" value="Haem_peroxidase_sf"/>
</dbReference>
<dbReference type="PRINTS" id="PR00462">
    <property type="entry name" value="LIGNINASE"/>
</dbReference>
<comment type="caution">
    <text evidence="14">The sequence shown here is derived from an EMBL/GenBank/DDBJ whole genome shotgun (WGS) entry which is preliminary data.</text>
</comment>
<dbReference type="PRINTS" id="PR00458">
    <property type="entry name" value="PEROXIDASE"/>
</dbReference>
<reference evidence="14" key="1">
    <citation type="journal article" date="2020" name="Stud. Mycol.">
        <title>101 Dothideomycetes genomes: a test case for predicting lifestyles and emergence of pathogens.</title>
        <authorList>
            <person name="Haridas S."/>
            <person name="Albert R."/>
            <person name="Binder M."/>
            <person name="Bloem J."/>
            <person name="Labutti K."/>
            <person name="Salamov A."/>
            <person name="Andreopoulos B."/>
            <person name="Baker S."/>
            <person name="Barry K."/>
            <person name="Bills G."/>
            <person name="Bluhm B."/>
            <person name="Cannon C."/>
            <person name="Castanera R."/>
            <person name="Culley D."/>
            <person name="Daum C."/>
            <person name="Ezra D."/>
            <person name="Gonzalez J."/>
            <person name="Henrissat B."/>
            <person name="Kuo A."/>
            <person name="Liang C."/>
            <person name="Lipzen A."/>
            <person name="Lutzoni F."/>
            <person name="Magnuson J."/>
            <person name="Mondo S."/>
            <person name="Nolan M."/>
            <person name="Ohm R."/>
            <person name="Pangilinan J."/>
            <person name="Park H.-J."/>
            <person name="Ramirez L."/>
            <person name="Alfaro M."/>
            <person name="Sun H."/>
            <person name="Tritt A."/>
            <person name="Yoshinaga Y."/>
            <person name="Zwiers L.-H."/>
            <person name="Turgeon B."/>
            <person name="Goodwin S."/>
            <person name="Spatafora J."/>
            <person name="Crous P."/>
            <person name="Grigoriev I."/>
        </authorList>
    </citation>
    <scope>NUCLEOTIDE SEQUENCE</scope>
    <source>
        <strain evidence="14">CBS 133067</strain>
    </source>
</reference>
<evidence type="ECO:0000256" key="11">
    <source>
        <dbReference type="PIRSR" id="PIRSR601621-4"/>
    </source>
</evidence>
<gene>
    <name evidence="14" type="ORF">NA57DRAFT_36036</name>
</gene>
<evidence type="ECO:0000256" key="2">
    <source>
        <dbReference type="ARBA" id="ARBA00022559"/>
    </source>
</evidence>
<feature type="disulfide bond" evidence="11">
    <location>
        <begin position="28"/>
        <end position="107"/>
    </location>
</feature>
<dbReference type="PANTHER" id="PTHR31356:SF66">
    <property type="entry name" value="CATALASE-PEROXIDASE"/>
    <property type="match status" value="1"/>
</dbReference>
<feature type="binding site" evidence="9">
    <location>
        <position position="57"/>
    </location>
    <ligand>
        <name>Ca(2+)</name>
        <dbReference type="ChEBI" id="CHEBI:29108"/>
        <label>1</label>
    </ligand>
</feature>
<feature type="site" description="Transition state stabilizer" evidence="10">
    <location>
        <position position="37"/>
    </location>
</feature>
<dbReference type="OrthoDB" id="2113341at2759"/>
<feature type="binding site" evidence="9">
    <location>
        <position position="55"/>
    </location>
    <ligand>
        <name>Ca(2+)</name>
        <dbReference type="ChEBI" id="CHEBI:29108"/>
        <label>1</label>
    </ligand>
</feature>
<keyword evidence="3 9" id="KW-0349">Heme</keyword>
<keyword evidence="15" id="KW-1185">Reference proteome</keyword>
<evidence type="ECO:0000256" key="3">
    <source>
        <dbReference type="ARBA" id="ARBA00022617"/>
    </source>
</evidence>
<organism evidence="14 15">
    <name type="scientific">Rhizodiscina lignyota</name>
    <dbReference type="NCBI Taxonomy" id="1504668"/>
    <lineage>
        <taxon>Eukaryota</taxon>
        <taxon>Fungi</taxon>
        <taxon>Dikarya</taxon>
        <taxon>Ascomycota</taxon>
        <taxon>Pezizomycotina</taxon>
        <taxon>Dothideomycetes</taxon>
        <taxon>Pleosporomycetidae</taxon>
        <taxon>Aulographales</taxon>
        <taxon>Rhizodiscinaceae</taxon>
        <taxon>Rhizodiscina</taxon>
    </lineage>
</organism>
<proteinExistence type="inferred from homology"/>
<feature type="binding site" evidence="9">
    <location>
        <position position="180"/>
    </location>
    <ligand>
        <name>Ca(2+)</name>
        <dbReference type="ChEBI" id="CHEBI:29108"/>
        <label>2</label>
    </ligand>
</feature>
<dbReference type="InterPro" id="IPR002016">
    <property type="entry name" value="Haem_peroxidase"/>
</dbReference>
<dbReference type="EMBL" id="ML978124">
    <property type="protein sequence ID" value="KAF2100252.1"/>
    <property type="molecule type" value="Genomic_DNA"/>
</dbReference>
<dbReference type="Proteomes" id="UP000799772">
    <property type="component" value="Unassembled WGS sequence"/>
</dbReference>
<keyword evidence="4 9" id="KW-0479">Metal-binding</keyword>
<dbReference type="GO" id="GO:0046872">
    <property type="term" value="F:metal ion binding"/>
    <property type="evidence" value="ECO:0007669"/>
    <property type="project" value="UniProtKB-UniRule"/>
</dbReference>